<dbReference type="SMART" id="SM00421">
    <property type="entry name" value="HTH_LUXR"/>
    <property type="match status" value="1"/>
</dbReference>
<keyword evidence="7" id="KW-1185">Reference proteome</keyword>
<evidence type="ECO:0000256" key="3">
    <source>
        <dbReference type="SAM" id="MobiDB-lite"/>
    </source>
</evidence>
<dbReference type="GO" id="GO:0003677">
    <property type="term" value="F:DNA binding"/>
    <property type="evidence" value="ECO:0007669"/>
    <property type="project" value="UniProtKB-KW"/>
</dbReference>
<dbReference type="PANTHER" id="PTHR45566:SF1">
    <property type="entry name" value="HTH-TYPE TRANSCRIPTIONAL REGULATOR YHJB-RELATED"/>
    <property type="match status" value="1"/>
</dbReference>
<dbReference type="Gene3D" id="3.40.50.2300">
    <property type="match status" value="1"/>
</dbReference>
<dbReference type="InterPro" id="IPR036388">
    <property type="entry name" value="WH-like_DNA-bd_sf"/>
</dbReference>
<gene>
    <name evidence="6" type="ORF">CATMQ487_12620</name>
</gene>
<protein>
    <submittedName>
        <fullName evidence="6">DNA-binding response regulator</fullName>
    </submittedName>
</protein>
<dbReference type="SMART" id="SM00448">
    <property type="entry name" value="REC"/>
    <property type="match status" value="1"/>
</dbReference>
<feature type="domain" description="Response regulatory" evidence="5">
    <location>
        <begin position="9"/>
        <end position="126"/>
    </location>
</feature>
<proteinExistence type="predicted"/>
<evidence type="ECO:0000256" key="2">
    <source>
        <dbReference type="PROSITE-ProRule" id="PRU00169"/>
    </source>
</evidence>
<dbReference type="SUPFAM" id="SSF46894">
    <property type="entry name" value="C-terminal effector domain of the bipartite response regulators"/>
    <property type="match status" value="1"/>
</dbReference>
<dbReference type="SUPFAM" id="SSF52172">
    <property type="entry name" value="CheY-like"/>
    <property type="match status" value="1"/>
</dbReference>
<feature type="region of interest" description="Disordered" evidence="3">
    <location>
        <begin position="135"/>
        <end position="157"/>
    </location>
</feature>
<dbReference type="CDD" id="cd06170">
    <property type="entry name" value="LuxR_C_like"/>
    <property type="match status" value="1"/>
</dbReference>
<evidence type="ECO:0000259" key="5">
    <source>
        <dbReference type="PROSITE" id="PS50110"/>
    </source>
</evidence>
<dbReference type="Proteomes" id="UP001057498">
    <property type="component" value="Chromosome"/>
</dbReference>
<evidence type="ECO:0000313" key="6">
    <source>
        <dbReference type="EMBL" id="BDI04292.1"/>
    </source>
</evidence>
<name>A0ABN6PJ08_9BURK</name>
<evidence type="ECO:0000313" key="7">
    <source>
        <dbReference type="Proteomes" id="UP001057498"/>
    </source>
</evidence>
<accession>A0ABN6PJ08</accession>
<dbReference type="Pfam" id="PF00196">
    <property type="entry name" value="GerE"/>
    <property type="match status" value="1"/>
</dbReference>
<dbReference type="InterPro" id="IPR001789">
    <property type="entry name" value="Sig_transdc_resp-reg_receiver"/>
</dbReference>
<reference evidence="6" key="1">
    <citation type="submission" date="2022-04" db="EMBL/GenBank/DDBJ databases">
        <title>Whole genome sequence of Sphaerotilus sp. FB-5.</title>
        <authorList>
            <person name="Takeda M."/>
            <person name="Narihara S."/>
            <person name="Akimoto M."/>
            <person name="Akimoto R."/>
            <person name="Nishiyashiki S."/>
            <person name="Murakami T."/>
        </authorList>
    </citation>
    <scope>NUCLEOTIDE SEQUENCE</scope>
    <source>
        <strain evidence="6">FB-5</strain>
    </source>
</reference>
<dbReference type="EMBL" id="AP025730">
    <property type="protein sequence ID" value="BDI04292.1"/>
    <property type="molecule type" value="Genomic_DNA"/>
</dbReference>
<dbReference type="InterPro" id="IPR016032">
    <property type="entry name" value="Sig_transdc_resp-reg_C-effctor"/>
</dbReference>
<dbReference type="InterPro" id="IPR000792">
    <property type="entry name" value="Tscrpt_reg_LuxR_C"/>
</dbReference>
<feature type="modified residue" description="4-aspartylphosphate" evidence="2">
    <location>
        <position position="61"/>
    </location>
</feature>
<evidence type="ECO:0000259" key="4">
    <source>
        <dbReference type="PROSITE" id="PS50043"/>
    </source>
</evidence>
<evidence type="ECO:0000256" key="1">
    <source>
        <dbReference type="ARBA" id="ARBA00023125"/>
    </source>
</evidence>
<dbReference type="InterPro" id="IPR011006">
    <property type="entry name" value="CheY-like_superfamily"/>
</dbReference>
<dbReference type="PRINTS" id="PR00038">
    <property type="entry name" value="HTHLUXR"/>
</dbReference>
<keyword evidence="1 6" id="KW-0238">DNA-binding</keyword>
<dbReference type="PANTHER" id="PTHR45566">
    <property type="entry name" value="HTH-TYPE TRANSCRIPTIONAL REGULATOR YHJB-RELATED"/>
    <property type="match status" value="1"/>
</dbReference>
<dbReference type="Pfam" id="PF00072">
    <property type="entry name" value="Response_reg"/>
    <property type="match status" value="1"/>
</dbReference>
<dbReference type="PROSITE" id="PS50043">
    <property type="entry name" value="HTH_LUXR_2"/>
    <property type="match status" value="1"/>
</dbReference>
<dbReference type="InterPro" id="IPR051015">
    <property type="entry name" value="EvgA-like"/>
</dbReference>
<keyword evidence="2" id="KW-0597">Phosphoprotein</keyword>
<dbReference type="RefSeq" id="WP_251972427.1">
    <property type="nucleotide sequence ID" value="NZ_AP025730.1"/>
</dbReference>
<organism evidence="6 7">
    <name type="scientific">Sphaerotilus microaerophilus</name>
    <dbReference type="NCBI Taxonomy" id="2914710"/>
    <lineage>
        <taxon>Bacteria</taxon>
        <taxon>Pseudomonadati</taxon>
        <taxon>Pseudomonadota</taxon>
        <taxon>Betaproteobacteria</taxon>
        <taxon>Burkholderiales</taxon>
        <taxon>Sphaerotilaceae</taxon>
        <taxon>Sphaerotilus</taxon>
    </lineage>
</organism>
<feature type="domain" description="HTH luxR-type" evidence="4">
    <location>
        <begin position="149"/>
        <end position="216"/>
    </location>
</feature>
<dbReference type="PROSITE" id="PS50110">
    <property type="entry name" value="RESPONSE_REGULATORY"/>
    <property type="match status" value="1"/>
</dbReference>
<sequence length="220" mass="23631">MTASLPARTVLLVDDHVVFRQSLALLLRQRHAHWSFLEAGSLHNALKILANGTRIDLLLLDLTLKDSRGQITLERLRAAHPGVPMLVLSGDESAEQVAAARDRGAAGYVFKTEDVQALQFAVECALRGVPSFPGGPAASADEPEDVDLSGSEPVPGGFSGRQADVIRLLLDGKSNKLICRELALSESTVKTHLQAIFRKLDVNSRTQAVVAAARLGWRAG</sequence>
<dbReference type="Gene3D" id="1.10.10.10">
    <property type="entry name" value="Winged helix-like DNA-binding domain superfamily/Winged helix DNA-binding domain"/>
    <property type="match status" value="1"/>
</dbReference>